<dbReference type="Pfam" id="PF00348">
    <property type="entry name" value="polyprenyl_synt"/>
    <property type="match status" value="1"/>
</dbReference>
<dbReference type="AlphaFoldDB" id="A0A381TUF7"/>
<dbReference type="PROSITE" id="PS00444">
    <property type="entry name" value="POLYPRENYL_SYNTHASE_2"/>
    <property type="match status" value="1"/>
</dbReference>
<evidence type="ECO:0000256" key="4">
    <source>
        <dbReference type="ARBA" id="ARBA00022723"/>
    </source>
</evidence>
<dbReference type="InterPro" id="IPR033749">
    <property type="entry name" value="Polyprenyl_synt_CS"/>
</dbReference>
<dbReference type="SFLD" id="SFLDS00005">
    <property type="entry name" value="Isoprenoid_Synthase_Type_I"/>
    <property type="match status" value="1"/>
</dbReference>
<dbReference type="GO" id="GO:0008299">
    <property type="term" value="P:isoprenoid biosynthetic process"/>
    <property type="evidence" value="ECO:0007669"/>
    <property type="project" value="InterPro"/>
</dbReference>
<protein>
    <recommendedName>
        <fullName evidence="7">Polyprenyl synthetase</fullName>
    </recommendedName>
</protein>
<dbReference type="SUPFAM" id="SSF48576">
    <property type="entry name" value="Terpenoid synthases"/>
    <property type="match status" value="1"/>
</dbReference>
<feature type="non-terminal residue" evidence="6">
    <location>
        <position position="241"/>
    </location>
</feature>
<keyword evidence="5" id="KW-0460">Magnesium</keyword>
<dbReference type="GO" id="GO:0046872">
    <property type="term" value="F:metal ion binding"/>
    <property type="evidence" value="ECO:0007669"/>
    <property type="project" value="UniProtKB-KW"/>
</dbReference>
<accession>A0A381TUF7</accession>
<dbReference type="InterPro" id="IPR008949">
    <property type="entry name" value="Isoprenoid_synthase_dom_sf"/>
</dbReference>
<keyword evidence="3" id="KW-0808">Transferase</keyword>
<sequence>MTETAELKKIIEPIVEDLKVFQDEFELALKSEVRLINIIARYLLRHKGKAIRPVLTILSARVSGGPTLNSYKAAAMVELLHLATLMHDDVVDEANERRGFPTINKIWRNKTAIIMGDFVLSQVLTNLIHLRDFDALDLISDTAKRLSSGEMLQIERSFKKSMSEEIYFRMVKDKTASLIATCCELGVITTSKDKYHKTAARDYGEKLGMAFQIKDDLFDILGATKDTGKDTNADVSKNIIT</sequence>
<keyword evidence="4" id="KW-0479">Metal-binding</keyword>
<dbReference type="PANTHER" id="PTHR12001:SF69">
    <property type="entry name" value="ALL TRANS-POLYPRENYL-DIPHOSPHATE SYNTHASE PDSS1"/>
    <property type="match status" value="1"/>
</dbReference>
<evidence type="ECO:0000256" key="5">
    <source>
        <dbReference type="ARBA" id="ARBA00022842"/>
    </source>
</evidence>
<dbReference type="PANTHER" id="PTHR12001">
    <property type="entry name" value="GERANYLGERANYL PYROPHOSPHATE SYNTHASE"/>
    <property type="match status" value="1"/>
</dbReference>
<evidence type="ECO:0008006" key="7">
    <source>
        <dbReference type="Google" id="ProtNLM"/>
    </source>
</evidence>
<evidence type="ECO:0000256" key="2">
    <source>
        <dbReference type="ARBA" id="ARBA00006706"/>
    </source>
</evidence>
<proteinExistence type="inferred from homology"/>
<dbReference type="EMBL" id="UINC01005179">
    <property type="protein sequence ID" value="SVA19620.1"/>
    <property type="molecule type" value="Genomic_DNA"/>
</dbReference>
<organism evidence="6">
    <name type="scientific">marine metagenome</name>
    <dbReference type="NCBI Taxonomy" id="408172"/>
    <lineage>
        <taxon>unclassified sequences</taxon>
        <taxon>metagenomes</taxon>
        <taxon>ecological metagenomes</taxon>
    </lineage>
</organism>
<dbReference type="GO" id="GO:0004659">
    <property type="term" value="F:prenyltransferase activity"/>
    <property type="evidence" value="ECO:0007669"/>
    <property type="project" value="InterPro"/>
</dbReference>
<gene>
    <name evidence="6" type="ORF">METZ01_LOCUS72474</name>
</gene>
<evidence type="ECO:0000313" key="6">
    <source>
        <dbReference type="EMBL" id="SVA19620.1"/>
    </source>
</evidence>
<dbReference type="Gene3D" id="1.10.600.10">
    <property type="entry name" value="Farnesyl Diphosphate Synthase"/>
    <property type="match status" value="1"/>
</dbReference>
<name>A0A381TUF7_9ZZZZ</name>
<dbReference type="InterPro" id="IPR000092">
    <property type="entry name" value="Polyprenyl_synt"/>
</dbReference>
<reference evidence="6" key="1">
    <citation type="submission" date="2018-05" db="EMBL/GenBank/DDBJ databases">
        <authorList>
            <person name="Lanie J.A."/>
            <person name="Ng W.-L."/>
            <person name="Kazmierczak K.M."/>
            <person name="Andrzejewski T.M."/>
            <person name="Davidsen T.M."/>
            <person name="Wayne K.J."/>
            <person name="Tettelin H."/>
            <person name="Glass J.I."/>
            <person name="Rusch D."/>
            <person name="Podicherti R."/>
            <person name="Tsui H.-C.T."/>
            <person name="Winkler M.E."/>
        </authorList>
    </citation>
    <scope>NUCLEOTIDE SEQUENCE</scope>
</reference>
<dbReference type="PROSITE" id="PS00723">
    <property type="entry name" value="POLYPRENYL_SYNTHASE_1"/>
    <property type="match status" value="1"/>
</dbReference>
<evidence type="ECO:0000256" key="3">
    <source>
        <dbReference type="ARBA" id="ARBA00022679"/>
    </source>
</evidence>
<comment type="cofactor">
    <cofactor evidence="1">
        <name>Mg(2+)</name>
        <dbReference type="ChEBI" id="CHEBI:18420"/>
    </cofactor>
</comment>
<evidence type="ECO:0000256" key="1">
    <source>
        <dbReference type="ARBA" id="ARBA00001946"/>
    </source>
</evidence>
<comment type="similarity">
    <text evidence="2">Belongs to the FPP/GGPP synthase family.</text>
</comment>
<dbReference type="CDD" id="cd00685">
    <property type="entry name" value="Trans_IPPS_HT"/>
    <property type="match status" value="1"/>
</dbReference>